<dbReference type="EMBL" id="JARYMX010000006">
    <property type="protein sequence ID" value="KAJ9545355.1"/>
    <property type="molecule type" value="Genomic_DNA"/>
</dbReference>
<dbReference type="GO" id="GO:0000076">
    <property type="term" value="P:DNA replication checkpoint signaling"/>
    <property type="evidence" value="ECO:0007669"/>
    <property type="project" value="TreeGrafter"/>
</dbReference>
<dbReference type="FunFam" id="3.70.10.10:FF:000012">
    <property type="entry name" value="cell cycle checkpoint control protein RAD9A"/>
    <property type="match status" value="1"/>
</dbReference>
<feature type="compositionally biased region" description="Basic and acidic residues" evidence="3">
    <location>
        <begin position="313"/>
        <end position="330"/>
    </location>
</feature>
<comment type="caution">
    <text evidence="4">The sequence shown here is derived from an EMBL/GenBank/DDBJ whole genome shotgun (WGS) entry which is preliminary data.</text>
</comment>
<name>A0AA38SMC4_9ASTR</name>
<dbReference type="PANTHER" id="PTHR15237">
    <property type="entry name" value="DNA REPAIR PROTEIN RAD9"/>
    <property type="match status" value="1"/>
</dbReference>
<dbReference type="Proteomes" id="UP001172457">
    <property type="component" value="Chromosome 6"/>
</dbReference>
<feature type="compositionally biased region" description="Polar residues" evidence="3">
    <location>
        <begin position="334"/>
        <end position="344"/>
    </location>
</feature>
<feature type="compositionally biased region" description="Acidic residues" evidence="3">
    <location>
        <begin position="417"/>
        <end position="429"/>
    </location>
</feature>
<evidence type="ECO:0008006" key="6">
    <source>
        <dbReference type="Google" id="ProtNLM"/>
    </source>
</evidence>
<dbReference type="Gene3D" id="3.70.10.10">
    <property type="match status" value="1"/>
</dbReference>
<dbReference type="Pfam" id="PF04139">
    <property type="entry name" value="Rad9"/>
    <property type="match status" value="1"/>
</dbReference>
<feature type="region of interest" description="Disordered" evidence="3">
    <location>
        <begin position="296"/>
        <end position="358"/>
    </location>
</feature>
<sequence>MELRLSGNALKTFGRSITCLARIGNELTLQASPSQLYLIFQLALHSLNSSRSAYQSITLKPSFFDVYTVTGSQVQCSVLLKAICAVLRTPLTSIDHMSVILPDPDASKVQWTLDCNNGMKKSYWITCNVEPDVQHLSLDRRRLPSSFVVRPRDLNRLLANFQSTLQEITVIATETTTLPSDAANEVGGKAVELRSYIDPSKENDSSLHTQLWIDPCEEFVQYTHSGDPVDVTFGVKELKAFLSFCEGCEVDIHLYFEKAGEPILMAPKFGVEDASVSNFDATLVLATMLVSQLQDRTTSTDAAPATHGTENQQQERPKGTDSENPDHTRIWSELSASATKSATGAPQERERDLNTNGFGNIQRISTMHISKAREDGRNLAANTYPAMQSEHVEEARGHAETNGDGAVSQRHPSNWVDADEDDEDGEDSEPYVQATPPYCEEQ</sequence>
<dbReference type="AlphaFoldDB" id="A0AA38SMC4"/>
<proteinExistence type="inferred from homology"/>
<dbReference type="InterPro" id="IPR007268">
    <property type="entry name" value="Rad9/Ddc1"/>
</dbReference>
<reference evidence="4" key="1">
    <citation type="submission" date="2023-03" db="EMBL/GenBank/DDBJ databases">
        <title>Chromosome-scale reference genome and RAD-based genetic map of yellow starthistle (Centaurea solstitialis) reveal putative structural variation and QTLs associated with invader traits.</title>
        <authorList>
            <person name="Reatini B."/>
            <person name="Cang F.A."/>
            <person name="Jiang Q."/>
            <person name="Mckibben M.T.W."/>
            <person name="Barker M.S."/>
            <person name="Rieseberg L.H."/>
            <person name="Dlugosch K.M."/>
        </authorList>
    </citation>
    <scope>NUCLEOTIDE SEQUENCE</scope>
    <source>
        <strain evidence="4">CAN-66</strain>
        <tissue evidence="4">Leaf</tissue>
    </source>
</reference>
<keyword evidence="5" id="KW-1185">Reference proteome</keyword>
<dbReference type="InterPro" id="IPR046938">
    <property type="entry name" value="DNA_clamp_sf"/>
</dbReference>
<dbReference type="GO" id="GO:0031573">
    <property type="term" value="P:mitotic intra-S DNA damage checkpoint signaling"/>
    <property type="evidence" value="ECO:0007669"/>
    <property type="project" value="TreeGrafter"/>
</dbReference>
<evidence type="ECO:0000256" key="2">
    <source>
        <dbReference type="PIRNR" id="PIRNR009303"/>
    </source>
</evidence>
<organism evidence="4 5">
    <name type="scientific">Centaurea solstitialis</name>
    <name type="common">yellow star-thistle</name>
    <dbReference type="NCBI Taxonomy" id="347529"/>
    <lineage>
        <taxon>Eukaryota</taxon>
        <taxon>Viridiplantae</taxon>
        <taxon>Streptophyta</taxon>
        <taxon>Embryophyta</taxon>
        <taxon>Tracheophyta</taxon>
        <taxon>Spermatophyta</taxon>
        <taxon>Magnoliopsida</taxon>
        <taxon>eudicotyledons</taxon>
        <taxon>Gunneridae</taxon>
        <taxon>Pentapetalae</taxon>
        <taxon>asterids</taxon>
        <taxon>campanulids</taxon>
        <taxon>Asterales</taxon>
        <taxon>Asteraceae</taxon>
        <taxon>Carduoideae</taxon>
        <taxon>Cardueae</taxon>
        <taxon>Centaureinae</taxon>
        <taxon>Centaurea</taxon>
    </lineage>
</organism>
<dbReference type="PIRSF" id="PIRSF009303">
    <property type="entry name" value="Cell_cycle_RAD9"/>
    <property type="match status" value="1"/>
</dbReference>
<protein>
    <recommendedName>
        <fullName evidence="6">Cell cycle checkpoint control protein RAD9A</fullName>
    </recommendedName>
</protein>
<evidence type="ECO:0000256" key="1">
    <source>
        <dbReference type="ARBA" id="ARBA00008494"/>
    </source>
</evidence>
<accession>A0AA38SMC4</accession>
<feature type="region of interest" description="Disordered" evidence="3">
    <location>
        <begin position="390"/>
        <end position="442"/>
    </location>
</feature>
<comment type="similarity">
    <text evidence="1 2">Belongs to the rad9 family.</text>
</comment>
<dbReference type="PANTHER" id="PTHR15237:SF0">
    <property type="entry name" value="CELL CYCLE CHECKPOINT CONTROL PROTEIN"/>
    <property type="match status" value="1"/>
</dbReference>
<evidence type="ECO:0000313" key="5">
    <source>
        <dbReference type="Proteomes" id="UP001172457"/>
    </source>
</evidence>
<dbReference type="InterPro" id="IPR026584">
    <property type="entry name" value="Rad9"/>
</dbReference>
<gene>
    <name evidence="4" type="ORF">OSB04_025062</name>
</gene>
<dbReference type="GO" id="GO:0071479">
    <property type="term" value="P:cellular response to ionizing radiation"/>
    <property type="evidence" value="ECO:0007669"/>
    <property type="project" value="TreeGrafter"/>
</dbReference>
<evidence type="ECO:0000256" key="3">
    <source>
        <dbReference type="SAM" id="MobiDB-lite"/>
    </source>
</evidence>
<evidence type="ECO:0000313" key="4">
    <source>
        <dbReference type="EMBL" id="KAJ9545355.1"/>
    </source>
</evidence>
<feature type="compositionally biased region" description="Basic and acidic residues" evidence="3">
    <location>
        <begin position="390"/>
        <end position="401"/>
    </location>
</feature>
<dbReference type="GO" id="GO:0006281">
    <property type="term" value="P:DNA repair"/>
    <property type="evidence" value="ECO:0007669"/>
    <property type="project" value="UniProtKB-UniRule"/>
</dbReference>
<dbReference type="GO" id="GO:0030896">
    <property type="term" value="C:checkpoint clamp complex"/>
    <property type="evidence" value="ECO:0007669"/>
    <property type="project" value="UniProtKB-UniRule"/>
</dbReference>
<dbReference type="SUPFAM" id="SSF55979">
    <property type="entry name" value="DNA clamp"/>
    <property type="match status" value="1"/>
</dbReference>